<keyword evidence="8 16" id="KW-0808">Transferase</keyword>
<dbReference type="Pfam" id="PF00485">
    <property type="entry name" value="PRK"/>
    <property type="match status" value="1"/>
</dbReference>
<reference evidence="21" key="2">
    <citation type="submission" date="2016-01" db="EMBL/GenBank/DDBJ databases">
        <title>Six Aerococcus type strain genome sequencing and assembly using PacBio and Illumina Hiseq.</title>
        <authorList>
            <person name="Carkaci D."/>
            <person name="Dargis R."/>
            <person name="Nielsen X.C."/>
            <person name="Skovgaard O."/>
            <person name="Fuursted K."/>
            <person name="Christensen J.J."/>
        </authorList>
    </citation>
    <scope>NUCLEOTIDE SEQUENCE [LARGE SCALE GENOMIC DNA]</scope>
    <source>
        <strain evidence="21">CCUG43001</strain>
    </source>
</reference>
<dbReference type="GO" id="GO:0004849">
    <property type="term" value="F:uridine kinase activity"/>
    <property type="evidence" value="ECO:0007669"/>
    <property type="project" value="UniProtKB-UniRule"/>
</dbReference>
<dbReference type="Proteomes" id="UP000234239">
    <property type="component" value="Unassembled WGS sequence"/>
</dbReference>
<evidence type="ECO:0000256" key="4">
    <source>
        <dbReference type="ARBA" id="ARBA00005408"/>
    </source>
</evidence>
<dbReference type="SMART" id="SM00382">
    <property type="entry name" value="AAA"/>
    <property type="match status" value="1"/>
</dbReference>
<dbReference type="InterPro" id="IPR006083">
    <property type="entry name" value="PRK/URK"/>
</dbReference>
<dbReference type="PRINTS" id="PR00988">
    <property type="entry name" value="URIDINKINASE"/>
</dbReference>
<evidence type="ECO:0000313" key="21">
    <source>
        <dbReference type="Proteomes" id="UP000069912"/>
    </source>
</evidence>
<dbReference type="Proteomes" id="UP000069912">
    <property type="component" value="Chromosome"/>
</dbReference>
<dbReference type="EMBL" id="CP014160">
    <property type="protein sequence ID" value="AMB93394.1"/>
    <property type="molecule type" value="Genomic_DNA"/>
</dbReference>
<evidence type="ECO:0000256" key="6">
    <source>
        <dbReference type="ARBA" id="ARBA00021478"/>
    </source>
</evidence>
<dbReference type="GeneID" id="92902597"/>
<reference evidence="20 22" key="3">
    <citation type="submission" date="2017-12" db="EMBL/GenBank/DDBJ databases">
        <title>Phylogenetic diversity of female urinary microbiome.</title>
        <authorList>
            <person name="Thomas-White K."/>
            <person name="Wolfe A.J."/>
        </authorList>
    </citation>
    <scope>NUCLEOTIDE SEQUENCE [LARGE SCALE GENOMIC DNA]</scope>
    <source>
        <strain evidence="20 22">UMB0139</strain>
    </source>
</reference>
<accession>A0A0X8FA24</accession>
<evidence type="ECO:0000256" key="13">
    <source>
        <dbReference type="ARBA" id="ARBA00031452"/>
    </source>
</evidence>
<feature type="binding site" evidence="16">
    <location>
        <begin position="11"/>
        <end position="18"/>
    </location>
    <ligand>
        <name>ATP</name>
        <dbReference type="ChEBI" id="CHEBI:30616"/>
    </ligand>
</feature>
<comment type="catalytic activity">
    <reaction evidence="15 16 17">
        <text>uridine + ATP = UMP + ADP + H(+)</text>
        <dbReference type="Rhea" id="RHEA:16825"/>
        <dbReference type="ChEBI" id="CHEBI:15378"/>
        <dbReference type="ChEBI" id="CHEBI:16704"/>
        <dbReference type="ChEBI" id="CHEBI:30616"/>
        <dbReference type="ChEBI" id="CHEBI:57865"/>
        <dbReference type="ChEBI" id="CHEBI:456216"/>
        <dbReference type="EC" id="2.7.1.48"/>
    </reaction>
</comment>
<evidence type="ECO:0000256" key="14">
    <source>
        <dbReference type="ARBA" id="ARBA00047436"/>
    </source>
</evidence>
<dbReference type="GO" id="GO:0044211">
    <property type="term" value="P:CTP salvage"/>
    <property type="evidence" value="ECO:0007669"/>
    <property type="project" value="UniProtKB-UniRule"/>
</dbReference>
<proteinExistence type="inferred from homology"/>
<organism evidence="19 21">
    <name type="scientific">Aerococcus sanguinicola</name>
    <dbReference type="NCBI Taxonomy" id="119206"/>
    <lineage>
        <taxon>Bacteria</taxon>
        <taxon>Bacillati</taxon>
        <taxon>Bacillota</taxon>
        <taxon>Bacilli</taxon>
        <taxon>Lactobacillales</taxon>
        <taxon>Aerococcaceae</taxon>
        <taxon>Aerococcus</taxon>
    </lineage>
</organism>
<dbReference type="AlphaFoldDB" id="A0A0X8FA24"/>
<dbReference type="GO" id="GO:0005737">
    <property type="term" value="C:cytoplasm"/>
    <property type="evidence" value="ECO:0007669"/>
    <property type="project" value="UniProtKB-SubCell"/>
</dbReference>
<evidence type="ECO:0000256" key="1">
    <source>
        <dbReference type="ARBA" id="ARBA00004496"/>
    </source>
</evidence>
<keyword evidence="9 16" id="KW-0547">Nucleotide-binding</keyword>
<comment type="catalytic activity">
    <reaction evidence="14 17">
        <text>cytidine + ATP = CMP + ADP + H(+)</text>
        <dbReference type="Rhea" id="RHEA:24674"/>
        <dbReference type="ChEBI" id="CHEBI:15378"/>
        <dbReference type="ChEBI" id="CHEBI:17562"/>
        <dbReference type="ChEBI" id="CHEBI:30616"/>
        <dbReference type="ChEBI" id="CHEBI:60377"/>
        <dbReference type="ChEBI" id="CHEBI:456216"/>
        <dbReference type="EC" id="2.7.1.48"/>
    </reaction>
</comment>
<evidence type="ECO:0000256" key="3">
    <source>
        <dbReference type="ARBA" id="ARBA00004784"/>
    </source>
</evidence>
<keyword evidence="21" id="KW-1185">Reference proteome</keyword>
<dbReference type="NCBIfam" id="NF004018">
    <property type="entry name" value="PRK05480.1"/>
    <property type="match status" value="1"/>
</dbReference>
<dbReference type="FunFam" id="3.40.50.300:FF:001802">
    <property type="entry name" value="Uridine-cytidine kinase 1"/>
    <property type="match status" value="1"/>
</dbReference>
<dbReference type="InterPro" id="IPR000764">
    <property type="entry name" value="Uridine_kinase-like"/>
</dbReference>
<dbReference type="SUPFAM" id="SSF52540">
    <property type="entry name" value="P-loop containing nucleoside triphosphate hydrolases"/>
    <property type="match status" value="1"/>
</dbReference>
<evidence type="ECO:0000313" key="20">
    <source>
        <dbReference type="EMBL" id="PKZ22997.1"/>
    </source>
</evidence>
<comment type="pathway">
    <text evidence="3 16 17">Pyrimidine metabolism; CTP biosynthesis via salvage pathway; CTP from cytidine: step 1/3.</text>
</comment>
<evidence type="ECO:0000256" key="10">
    <source>
        <dbReference type="ARBA" id="ARBA00022777"/>
    </source>
</evidence>
<evidence type="ECO:0000256" key="16">
    <source>
        <dbReference type="HAMAP-Rule" id="MF_00551"/>
    </source>
</evidence>
<dbReference type="GO" id="GO:0005524">
    <property type="term" value="F:ATP binding"/>
    <property type="evidence" value="ECO:0007669"/>
    <property type="project" value="UniProtKB-UniRule"/>
</dbReference>
<evidence type="ECO:0000313" key="22">
    <source>
        <dbReference type="Proteomes" id="UP000234239"/>
    </source>
</evidence>
<gene>
    <name evidence="16" type="primary">udk</name>
    <name evidence="19" type="ORF">AWM72_00730</name>
    <name evidence="20" type="ORF">CYJ28_00115</name>
</gene>
<protein>
    <recommendedName>
        <fullName evidence="6 16">Uridine kinase</fullName>
        <ecNumber evidence="5 16">2.7.1.48</ecNumber>
    </recommendedName>
    <alternativeName>
        <fullName evidence="12 16">Cytidine monophosphokinase</fullName>
    </alternativeName>
    <alternativeName>
        <fullName evidence="13 16">Uridine monophosphokinase</fullName>
    </alternativeName>
</protein>
<evidence type="ECO:0000256" key="5">
    <source>
        <dbReference type="ARBA" id="ARBA00012137"/>
    </source>
</evidence>
<sequence length="205" mass="23645">MTEQIVIGVTGGTGSGKTTITQRIMEEFKDVSIVYIPQDAYYKDQTHLTMEERQKTNYDHPLAFDMELLKEHISQLSQGQAIDMPVYDFAEHNRSQETVHVEPKKIIILEGILSLYDPELRDLMTIKVFVDTDADIRIIRRIKRDMAERGRSLDSVIDQYMSVVKPMHEEFIEPTKRFADLIIPEGGSNYVAIDLLQTKIKDILK</sequence>
<reference evidence="19 21" key="1">
    <citation type="journal article" date="2016" name="Genome Announc.">
        <title>Complete Genome Sequences of Aerococcus christensenii CCUG 28831T, Aerococcus sanguinicola CCUG 43001T, Aerococcus urinae CCUG 36881T, Aerococcus urinaeequi CCUG 28094T, Aerococcus urinaehominis CCUG 42038 BT, and Aerococcus viridans CCUG 4311T.</title>
        <authorList>
            <person name="Carkaci D."/>
            <person name="Dargis R."/>
            <person name="Nielsen X.C."/>
            <person name="Skovgaard O."/>
            <person name="Fuursted K."/>
            <person name="Christensen J.J."/>
        </authorList>
    </citation>
    <scope>NUCLEOTIDE SEQUENCE [LARGE SCALE GENOMIC DNA]</scope>
    <source>
        <strain evidence="19 21">CCUG43001</strain>
    </source>
</reference>
<evidence type="ECO:0000256" key="12">
    <source>
        <dbReference type="ARBA" id="ARBA00030641"/>
    </source>
</evidence>
<evidence type="ECO:0000259" key="18">
    <source>
        <dbReference type="SMART" id="SM00382"/>
    </source>
</evidence>
<dbReference type="EMBL" id="PKGY01000001">
    <property type="protein sequence ID" value="PKZ22997.1"/>
    <property type="molecule type" value="Genomic_DNA"/>
</dbReference>
<keyword evidence="10 16" id="KW-0418">Kinase</keyword>
<dbReference type="RefSeq" id="WP_067971733.1">
    <property type="nucleotide sequence ID" value="NZ_CAJHKM010000003.1"/>
</dbReference>
<dbReference type="PANTHER" id="PTHR10285">
    <property type="entry name" value="URIDINE KINASE"/>
    <property type="match status" value="1"/>
</dbReference>
<dbReference type="HAMAP" id="MF_00551">
    <property type="entry name" value="Uridine_kinase"/>
    <property type="match status" value="1"/>
</dbReference>
<evidence type="ECO:0000256" key="17">
    <source>
        <dbReference type="RuleBase" id="RU003825"/>
    </source>
</evidence>
<evidence type="ECO:0000256" key="2">
    <source>
        <dbReference type="ARBA" id="ARBA00004690"/>
    </source>
</evidence>
<comment type="subcellular location">
    <subcellularLocation>
        <location evidence="1 16 17">Cytoplasm</location>
    </subcellularLocation>
</comment>
<dbReference type="UniPathway" id="UPA00574">
    <property type="reaction ID" value="UER00637"/>
</dbReference>
<keyword evidence="11 16" id="KW-0067">ATP-binding</keyword>
<evidence type="ECO:0000256" key="9">
    <source>
        <dbReference type="ARBA" id="ARBA00022741"/>
    </source>
</evidence>
<dbReference type="InterPro" id="IPR003593">
    <property type="entry name" value="AAA+_ATPase"/>
</dbReference>
<dbReference type="OrthoDB" id="9777642at2"/>
<evidence type="ECO:0000256" key="8">
    <source>
        <dbReference type="ARBA" id="ARBA00022679"/>
    </source>
</evidence>
<dbReference type="UniPathway" id="UPA00579">
    <property type="reaction ID" value="UER00640"/>
</dbReference>
<feature type="domain" description="AAA+ ATPase" evidence="18">
    <location>
        <begin position="3"/>
        <end position="153"/>
    </location>
</feature>
<dbReference type="NCBIfam" id="TIGR00235">
    <property type="entry name" value="udk"/>
    <property type="match status" value="1"/>
</dbReference>
<dbReference type="InterPro" id="IPR026008">
    <property type="entry name" value="Uridine_kinase"/>
</dbReference>
<name>A0A0X8FA24_9LACT</name>
<keyword evidence="7 16" id="KW-0963">Cytoplasm</keyword>
<evidence type="ECO:0000256" key="11">
    <source>
        <dbReference type="ARBA" id="ARBA00022840"/>
    </source>
</evidence>
<dbReference type="GO" id="GO:0044206">
    <property type="term" value="P:UMP salvage"/>
    <property type="evidence" value="ECO:0007669"/>
    <property type="project" value="UniProtKB-UniRule"/>
</dbReference>
<evidence type="ECO:0000256" key="7">
    <source>
        <dbReference type="ARBA" id="ARBA00022490"/>
    </source>
</evidence>
<dbReference type="Gene3D" id="3.40.50.300">
    <property type="entry name" value="P-loop containing nucleotide triphosphate hydrolases"/>
    <property type="match status" value="1"/>
</dbReference>
<dbReference type="InterPro" id="IPR027417">
    <property type="entry name" value="P-loop_NTPase"/>
</dbReference>
<comment type="similarity">
    <text evidence="4 16 17">Belongs to the uridine kinase family.</text>
</comment>
<dbReference type="EC" id="2.7.1.48" evidence="5 16"/>
<dbReference type="CDD" id="cd02023">
    <property type="entry name" value="UMPK"/>
    <property type="match status" value="1"/>
</dbReference>
<comment type="pathway">
    <text evidence="2 16 17">Pyrimidine metabolism; UMP biosynthesis via salvage pathway; UMP from uridine: step 1/1.</text>
</comment>
<evidence type="ECO:0000256" key="15">
    <source>
        <dbReference type="ARBA" id="ARBA00048909"/>
    </source>
</evidence>
<dbReference type="KEGG" id="asan:AWM72_00730"/>
<evidence type="ECO:0000313" key="19">
    <source>
        <dbReference type="EMBL" id="AMB93394.1"/>
    </source>
</evidence>